<dbReference type="NCBIfam" id="NF005699">
    <property type="entry name" value="PRK07509.1"/>
    <property type="match status" value="1"/>
</dbReference>
<dbReference type="InterPro" id="IPR018376">
    <property type="entry name" value="Enoyl-CoA_hyd/isom_CS"/>
</dbReference>
<dbReference type="InterPro" id="IPR014748">
    <property type="entry name" value="Enoyl-CoA_hydra_C"/>
</dbReference>
<dbReference type="PROSITE" id="PS00166">
    <property type="entry name" value="ENOYL_COA_HYDRATASE"/>
    <property type="match status" value="1"/>
</dbReference>
<dbReference type="PANTHER" id="PTHR43149:SF1">
    <property type="entry name" value="DELTA(3,5)-DELTA(2,4)-DIENOYL-COA ISOMERASE, MITOCHONDRIAL"/>
    <property type="match status" value="1"/>
</dbReference>
<dbReference type="PANTHER" id="PTHR43149">
    <property type="entry name" value="ENOYL-COA HYDRATASE"/>
    <property type="match status" value="1"/>
</dbReference>
<reference evidence="7 8" key="1">
    <citation type="submission" date="2023-09" db="EMBL/GenBank/DDBJ databases">
        <title>Xinfangfangia sedmenti sp. nov., isolated the sedment.</title>
        <authorList>
            <person name="Xu L."/>
        </authorList>
    </citation>
    <scope>NUCLEOTIDE SEQUENCE [LARGE SCALE GENOMIC DNA]</scope>
    <source>
        <strain evidence="7 8">LG-4</strain>
    </source>
</reference>
<keyword evidence="8" id="KW-1185">Reference proteome</keyword>
<comment type="caution">
    <text evidence="7">The sequence shown here is derived from an EMBL/GenBank/DDBJ whole genome shotgun (WGS) entry which is preliminary data.</text>
</comment>
<dbReference type="CDD" id="cd06558">
    <property type="entry name" value="crotonase-like"/>
    <property type="match status" value="1"/>
</dbReference>
<proteinExistence type="inferred from homology"/>
<dbReference type="Gene3D" id="1.10.12.10">
    <property type="entry name" value="Lyase 2-enoyl-coa Hydratase, Chain A, domain 2"/>
    <property type="match status" value="1"/>
</dbReference>
<keyword evidence="4" id="KW-0443">Lipid metabolism</keyword>
<name>A0ABU1FCF2_9RHOB</name>
<evidence type="ECO:0000256" key="3">
    <source>
        <dbReference type="ARBA" id="ARBA00022832"/>
    </source>
</evidence>
<dbReference type="InterPro" id="IPR045002">
    <property type="entry name" value="Ech1-like"/>
</dbReference>
<dbReference type="Gene3D" id="3.90.226.10">
    <property type="entry name" value="2-enoyl-CoA Hydratase, Chain A, domain 1"/>
    <property type="match status" value="1"/>
</dbReference>
<dbReference type="EMBL" id="JAVKPH010000028">
    <property type="protein sequence ID" value="MDR5654550.1"/>
    <property type="molecule type" value="Genomic_DNA"/>
</dbReference>
<dbReference type="Proteomes" id="UP001247754">
    <property type="component" value="Unassembled WGS sequence"/>
</dbReference>
<gene>
    <name evidence="7" type="ORF">RGD00_18210</name>
</gene>
<sequence>MTDSDRIRITRAEGVVEIALNRPDKRNAWDMAMFDALTRAGEALAGEEGLVAVILHGAGGHFSAGLDMAMFAAMGADMAALRAEILGPPAETPPRANRFQRPCTVWAEVPAPVIAAVEGVAFGAGLQLALGADLRILAPDARLSVMEARWGLIPDMGISQTLPPLMPADRALDLILSAREVGAEEALAIGLATSIAPHPLVAARAMAAALAEVSPGVRAGAKRLVRAGWQGNPAALRLEAEIQAALIGSPDQMEAVAARLSRRPPRFG</sequence>
<dbReference type="Pfam" id="PF00378">
    <property type="entry name" value="ECH_1"/>
    <property type="match status" value="1"/>
</dbReference>
<evidence type="ECO:0000256" key="2">
    <source>
        <dbReference type="ARBA" id="ARBA00005254"/>
    </source>
</evidence>
<evidence type="ECO:0000313" key="7">
    <source>
        <dbReference type="EMBL" id="MDR5654550.1"/>
    </source>
</evidence>
<dbReference type="InterPro" id="IPR029045">
    <property type="entry name" value="ClpP/crotonase-like_dom_sf"/>
</dbReference>
<accession>A0ABU1FCF2</accession>
<dbReference type="InterPro" id="IPR001753">
    <property type="entry name" value="Enoyl-CoA_hydra/iso"/>
</dbReference>
<keyword evidence="3" id="KW-0276">Fatty acid metabolism</keyword>
<dbReference type="SUPFAM" id="SSF52096">
    <property type="entry name" value="ClpP/crotonase"/>
    <property type="match status" value="1"/>
</dbReference>
<evidence type="ECO:0000256" key="1">
    <source>
        <dbReference type="ARBA" id="ARBA00005005"/>
    </source>
</evidence>
<keyword evidence="5" id="KW-0413">Isomerase</keyword>
<dbReference type="RefSeq" id="WP_310458706.1">
    <property type="nucleotide sequence ID" value="NZ_JAVKPH010000028.1"/>
</dbReference>
<comment type="pathway">
    <text evidence="1">Lipid metabolism; fatty acid beta-oxidation.</text>
</comment>
<evidence type="ECO:0000256" key="5">
    <source>
        <dbReference type="ARBA" id="ARBA00023235"/>
    </source>
</evidence>
<evidence type="ECO:0000313" key="8">
    <source>
        <dbReference type="Proteomes" id="UP001247754"/>
    </source>
</evidence>
<evidence type="ECO:0000256" key="4">
    <source>
        <dbReference type="ARBA" id="ARBA00023098"/>
    </source>
</evidence>
<protein>
    <submittedName>
        <fullName evidence="7">Crotonase/enoyl-CoA hydratase family protein</fullName>
    </submittedName>
</protein>
<organism evidence="7 8">
    <name type="scientific">Ruixingdingia sedimenti</name>
    <dbReference type="NCBI Taxonomy" id="3073604"/>
    <lineage>
        <taxon>Bacteria</taxon>
        <taxon>Pseudomonadati</taxon>
        <taxon>Pseudomonadota</taxon>
        <taxon>Alphaproteobacteria</taxon>
        <taxon>Rhodobacterales</taxon>
        <taxon>Paracoccaceae</taxon>
        <taxon>Ruixingdingia</taxon>
    </lineage>
</organism>
<evidence type="ECO:0000256" key="6">
    <source>
        <dbReference type="RuleBase" id="RU003707"/>
    </source>
</evidence>
<comment type="similarity">
    <text evidence="2 6">Belongs to the enoyl-CoA hydratase/isomerase family.</text>
</comment>